<keyword evidence="6" id="KW-0432">Leucine biosynthesis</keyword>
<name>A0A1V1PBS8_9BACT</name>
<sequence>MNHHTLTEQILAQASGQSAIVPGDIVEASVNTAFIHDVFISGVVEEFSKLPHKKVFHPDRIALIADHEVPAVSEWAGECYKTMLRFAQSQKINRVHIAEGVCHQLIPEKGYVGPGMVLVGTDSHSTTHGALGAFATGIGTTEMAAVLATGKIWLKVPETINFELSGTLSQGVYAKDIVLSMLDILGAEGATYKAIEITGSAVQNLSISDRLTICNMGVEMGAKNAIFAPDQNTMDYIQTTGAEGAFITQVESLRYDQTIKMDLSQIKPMLAFPSGVDDIHTIDDAIGTEIHEAFIGSCTNGRYEDFVIACDILRGKKIPGHVRLIITPASMSIYRRLIQDGLALDFIDAGAMITNPGCGLCYGKHGGVLSKSDVAIASNNRNFPGRLGHKDSQVYLASPATVATSAVHGKIMDPRISF</sequence>
<accession>A0A1V1PBS8</accession>
<evidence type="ECO:0000313" key="8">
    <source>
        <dbReference type="EMBL" id="ETR72301.1"/>
    </source>
</evidence>
<dbReference type="NCBIfam" id="NF001614">
    <property type="entry name" value="PRK00402.1"/>
    <property type="match status" value="1"/>
</dbReference>
<protein>
    <recommendedName>
        <fullName evidence="6">3-isopropylmalate dehydratase large subunit</fullName>
        <ecNumber evidence="6">4.2.1.33</ecNumber>
    </recommendedName>
    <alternativeName>
        <fullName evidence="6">Alpha-IPM isomerase</fullName>
        <shortName evidence="6">IPMI</shortName>
    </alternativeName>
    <alternativeName>
        <fullName evidence="6">Isopropylmalate isomerase</fullName>
    </alternativeName>
</protein>
<reference evidence="9" key="1">
    <citation type="submission" date="2012-11" db="EMBL/GenBank/DDBJ databases">
        <authorList>
            <person name="Lucero-Rivera Y.E."/>
            <person name="Tovar-Ramirez D."/>
        </authorList>
    </citation>
    <scope>NUCLEOTIDE SEQUENCE [LARGE SCALE GENOMIC DNA]</scope>
    <source>
        <strain evidence="9">Araruama</strain>
    </source>
</reference>
<dbReference type="SUPFAM" id="SSF53732">
    <property type="entry name" value="Aconitase iron-sulfur domain"/>
    <property type="match status" value="1"/>
</dbReference>
<dbReference type="UniPathway" id="UPA00048">
    <property type="reaction ID" value="UER00071"/>
</dbReference>
<dbReference type="InterPro" id="IPR011826">
    <property type="entry name" value="HAcnase/IPMdehydase_lsu_prok"/>
</dbReference>
<feature type="binding site" evidence="6">
    <location>
        <position position="361"/>
    </location>
    <ligand>
        <name>[4Fe-4S] cluster</name>
        <dbReference type="ChEBI" id="CHEBI:49883"/>
    </ligand>
</feature>
<proteinExistence type="inferred from homology"/>
<dbReference type="GO" id="GO:0051539">
    <property type="term" value="F:4 iron, 4 sulfur cluster binding"/>
    <property type="evidence" value="ECO:0007669"/>
    <property type="project" value="UniProtKB-KW"/>
</dbReference>
<comment type="subunit">
    <text evidence="6">Heterodimer of LeuC and LeuD.</text>
</comment>
<evidence type="ECO:0000256" key="4">
    <source>
        <dbReference type="ARBA" id="ARBA00023014"/>
    </source>
</evidence>
<organism evidence="8 9">
    <name type="scientific">Candidatus Magnetoglobus multicellularis str. Araruama</name>
    <dbReference type="NCBI Taxonomy" id="890399"/>
    <lineage>
        <taxon>Bacteria</taxon>
        <taxon>Pseudomonadati</taxon>
        <taxon>Thermodesulfobacteriota</taxon>
        <taxon>Desulfobacteria</taxon>
        <taxon>Desulfobacterales</taxon>
        <taxon>Desulfobacteraceae</taxon>
        <taxon>Candidatus Magnetoglobus</taxon>
    </lineage>
</organism>
<dbReference type="InterPro" id="IPR015931">
    <property type="entry name" value="Acnase/IPM_dHydase_lsu_aba_1/3"/>
</dbReference>
<comment type="similarity">
    <text evidence="6">Belongs to the aconitase/IPM isomerase family. LeuC type 2 subfamily.</text>
</comment>
<dbReference type="PANTHER" id="PTHR43822">
    <property type="entry name" value="HOMOACONITASE, MITOCHONDRIAL-RELATED"/>
    <property type="match status" value="1"/>
</dbReference>
<dbReference type="InterPro" id="IPR001030">
    <property type="entry name" value="Acoase/IPM_deHydtase_lsu_aba"/>
</dbReference>
<keyword evidence="3 6" id="KW-0408">Iron</keyword>
<dbReference type="GO" id="GO:0003861">
    <property type="term" value="F:3-isopropylmalate dehydratase activity"/>
    <property type="evidence" value="ECO:0007669"/>
    <property type="project" value="UniProtKB-UniRule"/>
</dbReference>
<evidence type="ECO:0000256" key="2">
    <source>
        <dbReference type="ARBA" id="ARBA00022723"/>
    </source>
</evidence>
<dbReference type="GO" id="GO:0046872">
    <property type="term" value="F:metal ion binding"/>
    <property type="evidence" value="ECO:0007669"/>
    <property type="project" value="UniProtKB-KW"/>
</dbReference>
<comment type="catalytic activity">
    <reaction evidence="6">
        <text>(2R,3S)-3-isopropylmalate = (2S)-2-isopropylmalate</text>
        <dbReference type="Rhea" id="RHEA:32287"/>
        <dbReference type="ChEBI" id="CHEBI:1178"/>
        <dbReference type="ChEBI" id="CHEBI:35121"/>
        <dbReference type="EC" id="4.2.1.33"/>
    </reaction>
</comment>
<dbReference type="PANTHER" id="PTHR43822:SF2">
    <property type="entry name" value="HOMOACONITASE, MITOCHONDRIAL"/>
    <property type="match status" value="1"/>
</dbReference>
<comment type="caution">
    <text evidence="8">The sequence shown here is derived from an EMBL/GenBank/DDBJ whole genome shotgun (WGS) entry which is preliminary data.</text>
</comment>
<feature type="binding site" evidence="6">
    <location>
        <position position="298"/>
    </location>
    <ligand>
        <name>[4Fe-4S] cluster</name>
        <dbReference type="ChEBI" id="CHEBI:49883"/>
    </ligand>
</feature>
<gene>
    <name evidence="6" type="primary">leuC</name>
    <name evidence="8" type="ORF">OMM_01826</name>
</gene>
<keyword evidence="4 6" id="KW-0411">Iron-sulfur</keyword>
<keyword evidence="2 6" id="KW-0479">Metal-binding</keyword>
<dbReference type="Pfam" id="PF00330">
    <property type="entry name" value="Aconitase"/>
    <property type="match status" value="1"/>
</dbReference>
<keyword evidence="5 6" id="KW-0456">Lyase</keyword>
<evidence type="ECO:0000313" key="9">
    <source>
        <dbReference type="Proteomes" id="UP000189670"/>
    </source>
</evidence>
<dbReference type="PRINTS" id="PR00415">
    <property type="entry name" value="ACONITASE"/>
</dbReference>
<dbReference type="EMBL" id="ATBP01000163">
    <property type="protein sequence ID" value="ETR72301.1"/>
    <property type="molecule type" value="Genomic_DNA"/>
</dbReference>
<evidence type="ECO:0000256" key="5">
    <source>
        <dbReference type="ARBA" id="ARBA00023239"/>
    </source>
</evidence>
<feature type="binding site" evidence="6">
    <location>
        <position position="358"/>
    </location>
    <ligand>
        <name>[4Fe-4S] cluster</name>
        <dbReference type="ChEBI" id="CHEBI:49883"/>
    </ligand>
</feature>
<evidence type="ECO:0000256" key="1">
    <source>
        <dbReference type="ARBA" id="ARBA00022485"/>
    </source>
</evidence>
<keyword evidence="6" id="KW-0028">Amino-acid biosynthesis</keyword>
<feature type="domain" description="Aconitase/3-isopropylmalate dehydratase large subunit alpha/beta/alpha" evidence="7">
    <location>
        <begin position="31"/>
        <end position="409"/>
    </location>
</feature>
<dbReference type="GO" id="GO:0009098">
    <property type="term" value="P:L-leucine biosynthetic process"/>
    <property type="evidence" value="ECO:0007669"/>
    <property type="project" value="UniProtKB-UniRule"/>
</dbReference>
<keyword evidence="6" id="KW-0100">Branched-chain amino acid biosynthesis</keyword>
<dbReference type="EC" id="4.2.1.33" evidence="6"/>
<dbReference type="AlphaFoldDB" id="A0A1V1PBS8"/>
<evidence type="ECO:0000256" key="6">
    <source>
        <dbReference type="HAMAP-Rule" id="MF_01027"/>
    </source>
</evidence>
<dbReference type="Gene3D" id="3.30.499.10">
    <property type="entry name" value="Aconitase, domain 3"/>
    <property type="match status" value="2"/>
</dbReference>
<evidence type="ECO:0000256" key="3">
    <source>
        <dbReference type="ARBA" id="ARBA00023004"/>
    </source>
</evidence>
<evidence type="ECO:0000259" key="7">
    <source>
        <dbReference type="Pfam" id="PF00330"/>
    </source>
</evidence>
<dbReference type="HAMAP" id="MF_01027">
    <property type="entry name" value="LeuC_type2"/>
    <property type="match status" value="1"/>
</dbReference>
<comment type="cofactor">
    <cofactor evidence="6">
        <name>[4Fe-4S] cluster</name>
        <dbReference type="ChEBI" id="CHEBI:49883"/>
    </cofactor>
    <text evidence="6">Binds 1 [4Fe-4S] cluster per subunit.</text>
</comment>
<dbReference type="InterPro" id="IPR036008">
    <property type="entry name" value="Aconitase_4Fe-4S_dom"/>
</dbReference>
<dbReference type="NCBIfam" id="TIGR01343">
    <property type="entry name" value="hacA_fam"/>
    <property type="match status" value="1"/>
</dbReference>
<dbReference type="NCBIfam" id="TIGR02086">
    <property type="entry name" value="IPMI_arch"/>
    <property type="match status" value="1"/>
</dbReference>
<comment type="pathway">
    <text evidence="6">Amino-acid biosynthesis; L-leucine biosynthesis; L-leucine from 3-methyl-2-oxobutanoate: step 2/4.</text>
</comment>
<keyword evidence="1 6" id="KW-0004">4Fe-4S</keyword>
<comment type="function">
    <text evidence="6">Catalyzes the isomerization between 2-isopropylmalate and 3-isopropylmalate, via the formation of 2-isopropylmaleate.</text>
</comment>
<dbReference type="InterPro" id="IPR050067">
    <property type="entry name" value="IPM_dehydratase_rel_enz"/>
</dbReference>
<dbReference type="Proteomes" id="UP000189670">
    <property type="component" value="Unassembled WGS sequence"/>
</dbReference>
<dbReference type="InterPro" id="IPR006251">
    <property type="entry name" value="Homoacnase/IPMdehydase_lsu"/>
</dbReference>